<dbReference type="GO" id="GO:0003677">
    <property type="term" value="F:DNA binding"/>
    <property type="evidence" value="ECO:0007669"/>
    <property type="project" value="InterPro"/>
</dbReference>
<sequence>MYVLRAMDRPTVSEDDFKSLSDAGTTSRTRFKDGALAGSALEYLSRNLNMDVLPWIEDGRSPRGDERKAACIAVAALIADQRTKTDLRGNSSHSQEEDVRRALVERCGMESIANHDFDIAKDGPLPGQVFAGETRVAGSKADVVLGLYDGRLMCLECKVSNSEVNSYKRLNHETLDKVTKWRVAFGRQCVSGAVLQGCYKTKNLIDAQEAGAFLFWSSHLEELEEFVNSTK</sequence>
<keyword evidence="1" id="KW-0378">Hydrolase</keyword>
<name>A0A6N7XT09_9ACTN</name>
<dbReference type="AlphaFoldDB" id="A0A6N7XT09"/>
<organism evidence="1 2">
    <name type="scientific">Olsenella porci</name>
    <dbReference type="NCBI Taxonomy" id="2652279"/>
    <lineage>
        <taxon>Bacteria</taxon>
        <taxon>Bacillati</taxon>
        <taxon>Actinomycetota</taxon>
        <taxon>Coriobacteriia</taxon>
        <taxon>Coriobacteriales</taxon>
        <taxon>Atopobiaceae</taxon>
        <taxon>Olsenella</taxon>
    </lineage>
</organism>
<evidence type="ECO:0000313" key="2">
    <source>
        <dbReference type="Proteomes" id="UP000469325"/>
    </source>
</evidence>
<dbReference type="Proteomes" id="UP000469325">
    <property type="component" value="Unassembled WGS sequence"/>
</dbReference>
<keyword evidence="2" id="KW-1185">Reference proteome</keyword>
<dbReference type="GO" id="GO:0009036">
    <property type="term" value="F:type II site-specific deoxyribonuclease activity"/>
    <property type="evidence" value="ECO:0007669"/>
    <property type="project" value="InterPro"/>
</dbReference>
<comment type="caution">
    <text evidence="1">The sequence shown here is derived from an EMBL/GenBank/DDBJ whole genome shotgun (WGS) entry which is preliminary data.</text>
</comment>
<dbReference type="GO" id="GO:0009307">
    <property type="term" value="P:DNA restriction-modification system"/>
    <property type="evidence" value="ECO:0007669"/>
    <property type="project" value="InterPro"/>
</dbReference>
<keyword evidence="1" id="KW-0255">Endonuclease</keyword>
<evidence type="ECO:0000313" key="1">
    <source>
        <dbReference type="EMBL" id="MST73245.1"/>
    </source>
</evidence>
<proteinExistence type="predicted"/>
<reference evidence="1 2" key="1">
    <citation type="submission" date="2019-08" db="EMBL/GenBank/DDBJ databases">
        <title>In-depth cultivation of the pig gut microbiome towards novel bacterial diversity and tailored functional studies.</title>
        <authorList>
            <person name="Wylensek D."/>
            <person name="Hitch T.C.A."/>
            <person name="Clavel T."/>
        </authorList>
    </citation>
    <scope>NUCLEOTIDE SEQUENCE [LARGE SCALE GENOMIC DNA]</scope>
    <source>
        <strain evidence="1 2">CA-Schmier-601-WT-1</strain>
    </source>
</reference>
<dbReference type="Pfam" id="PF09572">
    <property type="entry name" value="RE_XamI"/>
    <property type="match status" value="1"/>
</dbReference>
<dbReference type="InterPro" id="IPR019072">
    <property type="entry name" value="Restrct_endonuc_II_XamI"/>
</dbReference>
<keyword evidence="1" id="KW-0540">Nuclease</keyword>
<gene>
    <name evidence="1" type="ORF">FYJ68_09040</name>
</gene>
<dbReference type="EMBL" id="VUNC01000007">
    <property type="protein sequence ID" value="MST73245.1"/>
    <property type="molecule type" value="Genomic_DNA"/>
</dbReference>
<protein>
    <submittedName>
        <fullName evidence="1">XamI family restriction endonuclease</fullName>
    </submittedName>
</protein>
<accession>A0A6N7XT09</accession>